<feature type="transmembrane region" description="Helical" evidence="2">
    <location>
        <begin position="403"/>
        <end position="422"/>
    </location>
</feature>
<organism evidence="5 6">
    <name type="scientific">Cerina litoralis</name>
    <dbReference type="NCBI Taxonomy" id="2874477"/>
    <lineage>
        <taxon>Bacteria</taxon>
        <taxon>Pseudomonadati</taxon>
        <taxon>Bacteroidota</taxon>
        <taxon>Flavobacteriia</taxon>
        <taxon>Flavobacteriales</taxon>
        <taxon>Flavobacteriaceae</taxon>
        <taxon>Cerina</taxon>
    </lineage>
</organism>
<gene>
    <name evidence="5" type="ORF">K8352_02985</name>
</gene>
<dbReference type="Pfam" id="PF09972">
    <property type="entry name" value="DUF2207"/>
    <property type="match status" value="1"/>
</dbReference>
<dbReference type="RefSeq" id="WP_317900851.1">
    <property type="nucleotide sequence ID" value="NZ_JAIRBC010000003.1"/>
</dbReference>
<dbReference type="InterPro" id="IPR048389">
    <property type="entry name" value="YciQ-like_C"/>
</dbReference>
<dbReference type="Proteomes" id="UP001200642">
    <property type="component" value="Unassembled WGS sequence"/>
</dbReference>
<feature type="transmembrane region" description="Helical" evidence="2">
    <location>
        <begin position="428"/>
        <end position="447"/>
    </location>
</feature>
<protein>
    <submittedName>
        <fullName evidence="5">DUF2207 domain-containing protein</fullName>
    </submittedName>
</protein>
<keyword evidence="6" id="KW-1185">Reference proteome</keyword>
<feature type="compositionally biased region" description="Gly residues" evidence="1">
    <location>
        <begin position="554"/>
        <end position="571"/>
    </location>
</feature>
<feature type="transmembrane region" description="Helical" evidence="2">
    <location>
        <begin position="246"/>
        <end position="263"/>
    </location>
</feature>
<proteinExistence type="predicted"/>
<dbReference type="Pfam" id="PF20990">
    <property type="entry name" value="DUF2207_C"/>
    <property type="match status" value="1"/>
</dbReference>
<name>A0AAE3JNB6_9FLAO</name>
<comment type="caution">
    <text evidence="5">The sequence shown here is derived from an EMBL/GenBank/DDBJ whole genome shotgun (WGS) entry which is preliminary data.</text>
</comment>
<keyword evidence="2" id="KW-0472">Membrane</keyword>
<dbReference type="InterPro" id="IPR018702">
    <property type="entry name" value="DUF2207"/>
</dbReference>
<dbReference type="EMBL" id="JAIRBC010000003">
    <property type="protein sequence ID" value="MCG2459706.1"/>
    <property type="molecule type" value="Genomic_DNA"/>
</dbReference>
<evidence type="ECO:0000256" key="1">
    <source>
        <dbReference type="SAM" id="MobiDB-lite"/>
    </source>
</evidence>
<evidence type="ECO:0000259" key="4">
    <source>
        <dbReference type="Pfam" id="PF20990"/>
    </source>
</evidence>
<feature type="domain" description="DUF2207" evidence="3">
    <location>
        <begin position="32"/>
        <end position="190"/>
    </location>
</feature>
<feature type="domain" description="Predicted membrane protein YciQ-like C-terminal" evidence="4">
    <location>
        <begin position="278"/>
        <end position="506"/>
    </location>
</feature>
<keyword evidence="2" id="KW-0812">Transmembrane</keyword>
<dbReference type="AlphaFoldDB" id="A0AAE3JNB6"/>
<evidence type="ECO:0000313" key="5">
    <source>
        <dbReference type="EMBL" id="MCG2459706.1"/>
    </source>
</evidence>
<feature type="region of interest" description="Disordered" evidence="1">
    <location>
        <begin position="548"/>
        <end position="571"/>
    </location>
</feature>
<sequence length="571" mass="64178">MKKILLLLTFLCAAAGKSQDDHSSVFPPDFTVTNYKVDIQIKKEGYFDVVENYDVDFNVGKHGIYRKILTEYDLVDSSGTSTKRKIKIDHIEVPGHKFDAPFNFVQKMEDYLTLKIGDKDITLTGPQHYEIRYRVHNAFLFGKDKIQFYWNIKPDGWDTYFQKIDFTIHAPEGIVLSEDNCFVYSGGRGNSERTEDFKLLYDGNTLSGVSRDGYVSHEGQSVTVLIDLPSNSVAEIKPFWPFWDKYGWVFLLGIMIVAFYRVWRKFGKDNRVIATTSYYPPENMDPAMVGFLIDDKQDTSDLISLIPYWGYKGFLRMEEIPKSGLFGKKDTKLIQLKPLPEGLPAYQVEIFEGLFGKGSGDDSTEILISSLKNKFYKTISSAGLQLKKDARPFYEAKSDKVQTITYVVLILATILLGAIGLFMWGPLALVAIVITCVVLMFMNKFMIKKNREGDRVLSDLKGFKQFIKVAEVNKLKMLLQDDPGYFESTMGYALAFGLFDKWAKKFESLNLPPPDWFVATGTSMNMHSFSKSFDSSFSDMKSTMVSAPSSSSSSGGGSSGGGFGGGGGGSW</sequence>
<accession>A0AAE3JNB6</accession>
<reference evidence="5" key="1">
    <citation type="submission" date="2023-02" db="EMBL/GenBank/DDBJ databases">
        <title>Genome of Flavobacteriaceae gen. nov. sp. strain F89.</title>
        <authorList>
            <person name="Wang Y."/>
        </authorList>
    </citation>
    <scope>NUCLEOTIDE SEQUENCE</scope>
    <source>
        <strain evidence="5">F89</strain>
    </source>
</reference>
<evidence type="ECO:0000256" key="2">
    <source>
        <dbReference type="SAM" id="Phobius"/>
    </source>
</evidence>
<evidence type="ECO:0000313" key="6">
    <source>
        <dbReference type="Proteomes" id="UP001200642"/>
    </source>
</evidence>
<evidence type="ECO:0000259" key="3">
    <source>
        <dbReference type="Pfam" id="PF09972"/>
    </source>
</evidence>
<keyword evidence="2" id="KW-1133">Transmembrane helix</keyword>